<feature type="transmembrane region" description="Helical" evidence="6">
    <location>
        <begin position="255"/>
        <end position="277"/>
    </location>
</feature>
<dbReference type="Proteomes" id="UP000818323">
    <property type="component" value="Unassembled WGS sequence"/>
</dbReference>
<dbReference type="EMBL" id="JAAAXJ010000009">
    <property type="protein sequence ID" value="NBJ26024.1"/>
    <property type="molecule type" value="Genomic_DNA"/>
</dbReference>
<evidence type="ECO:0000259" key="7">
    <source>
        <dbReference type="Pfam" id="PF12698"/>
    </source>
</evidence>
<dbReference type="PANTHER" id="PTHR30294:SF38">
    <property type="entry name" value="TRANSPORT PERMEASE PROTEIN"/>
    <property type="match status" value="1"/>
</dbReference>
<dbReference type="InterPro" id="IPR013525">
    <property type="entry name" value="ABC2_TM"/>
</dbReference>
<evidence type="ECO:0000256" key="5">
    <source>
        <dbReference type="ARBA" id="ARBA00023136"/>
    </source>
</evidence>
<dbReference type="RefSeq" id="WP_161723653.1">
    <property type="nucleotide sequence ID" value="NZ_JAAAXI010000010.1"/>
</dbReference>
<feature type="domain" description="ABC-2 type transporter transmembrane" evidence="7">
    <location>
        <begin position="20"/>
        <end position="392"/>
    </location>
</feature>
<evidence type="ECO:0000256" key="6">
    <source>
        <dbReference type="SAM" id="Phobius"/>
    </source>
</evidence>
<keyword evidence="2" id="KW-1003">Cell membrane</keyword>
<evidence type="ECO:0000256" key="4">
    <source>
        <dbReference type="ARBA" id="ARBA00022989"/>
    </source>
</evidence>
<name>A0ABW9Z047_9HYPH</name>
<keyword evidence="5 6" id="KW-0472">Membrane</keyword>
<comment type="caution">
    <text evidence="8">The sequence shown here is derived from an EMBL/GenBank/DDBJ whole genome shotgun (WGS) entry which is preliminary data.</text>
</comment>
<keyword evidence="9" id="KW-1185">Reference proteome</keyword>
<comment type="subcellular location">
    <subcellularLocation>
        <location evidence="1">Cell membrane</location>
        <topology evidence="1">Multi-pass membrane protein</topology>
    </subcellularLocation>
</comment>
<keyword evidence="4 6" id="KW-1133">Transmembrane helix</keyword>
<reference evidence="8 9" key="1">
    <citation type="submission" date="2020-01" db="EMBL/GenBank/DDBJ databases">
        <title>Microvirga sp. nov., an arsenate reduction bacterium isolated from Tibet hotspring sediments.</title>
        <authorList>
            <person name="Yuan C.-G."/>
        </authorList>
    </citation>
    <scope>NUCLEOTIDE SEQUENCE [LARGE SCALE GENOMIC DNA]</scope>
    <source>
        <strain evidence="8 9">SYSU G3D203</strain>
    </source>
</reference>
<keyword evidence="3 6" id="KW-0812">Transmembrane</keyword>
<evidence type="ECO:0000256" key="3">
    <source>
        <dbReference type="ARBA" id="ARBA00022692"/>
    </source>
</evidence>
<evidence type="ECO:0000313" key="9">
    <source>
        <dbReference type="Proteomes" id="UP000818323"/>
    </source>
</evidence>
<feature type="transmembrane region" description="Helical" evidence="6">
    <location>
        <begin position="283"/>
        <end position="306"/>
    </location>
</feature>
<organism evidence="8 9">
    <name type="scientific">Microvirga arsenatis</name>
    <dbReference type="NCBI Taxonomy" id="2692265"/>
    <lineage>
        <taxon>Bacteria</taxon>
        <taxon>Pseudomonadati</taxon>
        <taxon>Pseudomonadota</taxon>
        <taxon>Alphaproteobacteria</taxon>
        <taxon>Hyphomicrobiales</taxon>
        <taxon>Methylobacteriaceae</taxon>
        <taxon>Microvirga</taxon>
    </lineage>
</organism>
<feature type="transmembrane region" description="Helical" evidence="6">
    <location>
        <begin position="207"/>
        <end position="229"/>
    </location>
</feature>
<gene>
    <name evidence="8" type="ORF">GR303_16845</name>
</gene>
<feature type="transmembrane region" description="Helical" evidence="6">
    <location>
        <begin position="318"/>
        <end position="340"/>
    </location>
</feature>
<feature type="transmembrane region" description="Helical" evidence="6">
    <location>
        <begin position="375"/>
        <end position="396"/>
    </location>
</feature>
<dbReference type="Pfam" id="PF12698">
    <property type="entry name" value="ABC2_membrane_3"/>
    <property type="match status" value="1"/>
</dbReference>
<dbReference type="InterPro" id="IPR051449">
    <property type="entry name" value="ABC-2_transporter_component"/>
</dbReference>
<dbReference type="PANTHER" id="PTHR30294">
    <property type="entry name" value="MEMBRANE COMPONENT OF ABC TRANSPORTER YHHJ-RELATED"/>
    <property type="match status" value="1"/>
</dbReference>
<feature type="transmembrane region" description="Helical" evidence="6">
    <location>
        <begin position="20"/>
        <end position="41"/>
    </location>
</feature>
<evidence type="ECO:0000256" key="1">
    <source>
        <dbReference type="ARBA" id="ARBA00004651"/>
    </source>
</evidence>
<proteinExistence type="predicted"/>
<evidence type="ECO:0000313" key="8">
    <source>
        <dbReference type="EMBL" id="NBJ26024.1"/>
    </source>
</evidence>
<protein>
    <submittedName>
        <fullName evidence="8">ABC transporter permease</fullName>
    </submittedName>
</protein>
<evidence type="ECO:0000256" key="2">
    <source>
        <dbReference type="ARBA" id="ARBA00022475"/>
    </source>
</evidence>
<accession>A0ABW9Z047</accession>
<sequence>MIVPAARVMLLTLLRDRGALAMAFLLPPLIFVIFASIFSAAGGDQLRLHVGLADVARSPATARLVQVILQEPTLRVTFGESAGSEDVRRLVKEGAVDVGLILRGDLNARREGAPVLLVTHEARAIAGAIMAGHLQRLLAVHMPDVAFNQVLADLEAVGGITSEQRAWIDETFREKAAGTRDDPRSRTIGLVASESALPQNAGWAVSYYAGAVAVMFLLLAAVQGAVGLIEERRLGVYDRLLAGPGGIAGILMGKFLFLVAQGTVQAALVFATAYLLYDVDVPASFGSWLVTTLAVAAAASALALALCSICTSRQQAQVLSTFAVLILSAAGGSMVPRFFLPPWLQEAGWWTPNAWSIQAYSSALTPGSAFASLSLSWIVLTAMAAGALLLALAVSLRRRSV</sequence>